<sequence>MDIRILTSCSHLRTHRRPTVRPYSPSHMRRSFPSTHKPSPSPSPMPTVLTPASQVPTAYSSSLINRYEPAAPSRARACAYLVLEKEDDGPMDAMYMIQGYCVTSGKMESIHTM</sequence>
<keyword evidence="3" id="KW-1185">Reference proteome</keyword>
<proteinExistence type="predicted"/>
<evidence type="ECO:0000313" key="2">
    <source>
        <dbReference type="EMBL" id="KAF9473154.1"/>
    </source>
</evidence>
<gene>
    <name evidence="2" type="ORF">BDN70DRAFT_997790</name>
</gene>
<dbReference type="Proteomes" id="UP000807469">
    <property type="component" value="Unassembled WGS sequence"/>
</dbReference>
<dbReference type="EMBL" id="MU155466">
    <property type="protein sequence ID" value="KAF9473154.1"/>
    <property type="molecule type" value="Genomic_DNA"/>
</dbReference>
<reference evidence="2" key="1">
    <citation type="submission" date="2020-11" db="EMBL/GenBank/DDBJ databases">
        <authorList>
            <consortium name="DOE Joint Genome Institute"/>
            <person name="Ahrendt S."/>
            <person name="Riley R."/>
            <person name="Andreopoulos W."/>
            <person name="Labutti K."/>
            <person name="Pangilinan J."/>
            <person name="Ruiz-Duenas F.J."/>
            <person name="Barrasa J.M."/>
            <person name="Sanchez-Garcia M."/>
            <person name="Camarero S."/>
            <person name="Miyauchi S."/>
            <person name="Serrano A."/>
            <person name="Linde D."/>
            <person name="Babiker R."/>
            <person name="Drula E."/>
            <person name="Ayuso-Fernandez I."/>
            <person name="Pacheco R."/>
            <person name="Padilla G."/>
            <person name="Ferreira P."/>
            <person name="Barriuso J."/>
            <person name="Kellner H."/>
            <person name="Castanera R."/>
            <person name="Alfaro M."/>
            <person name="Ramirez L."/>
            <person name="Pisabarro A.G."/>
            <person name="Kuo A."/>
            <person name="Tritt A."/>
            <person name="Lipzen A."/>
            <person name="He G."/>
            <person name="Yan M."/>
            <person name="Ng V."/>
            <person name="Cullen D."/>
            <person name="Martin F."/>
            <person name="Rosso M.-N."/>
            <person name="Henrissat B."/>
            <person name="Hibbett D."/>
            <person name="Martinez A.T."/>
            <person name="Grigoriev I.V."/>
        </authorList>
    </citation>
    <scope>NUCLEOTIDE SEQUENCE</scope>
    <source>
        <strain evidence="2">CIRM-BRFM 674</strain>
    </source>
</reference>
<comment type="caution">
    <text evidence="2">The sequence shown here is derived from an EMBL/GenBank/DDBJ whole genome shotgun (WGS) entry which is preliminary data.</text>
</comment>
<name>A0A9P6CUH0_9AGAR</name>
<accession>A0A9P6CUH0</accession>
<feature type="region of interest" description="Disordered" evidence="1">
    <location>
        <begin position="14"/>
        <end position="48"/>
    </location>
</feature>
<protein>
    <submittedName>
        <fullName evidence="2">Uncharacterized protein</fullName>
    </submittedName>
</protein>
<organism evidence="2 3">
    <name type="scientific">Pholiota conissans</name>
    <dbReference type="NCBI Taxonomy" id="109636"/>
    <lineage>
        <taxon>Eukaryota</taxon>
        <taxon>Fungi</taxon>
        <taxon>Dikarya</taxon>
        <taxon>Basidiomycota</taxon>
        <taxon>Agaricomycotina</taxon>
        <taxon>Agaricomycetes</taxon>
        <taxon>Agaricomycetidae</taxon>
        <taxon>Agaricales</taxon>
        <taxon>Agaricineae</taxon>
        <taxon>Strophariaceae</taxon>
        <taxon>Pholiota</taxon>
    </lineage>
</organism>
<dbReference type="AlphaFoldDB" id="A0A9P6CUH0"/>
<evidence type="ECO:0000256" key="1">
    <source>
        <dbReference type="SAM" id="MobiDB-lite"/>
    </source>
</evidence>
<evidence type="ECO:0000313" key="3">
    <source>
        <dbReference type="Proteomes" id="UP000807469"/>
    </source>
</evidence>